<organism evidence="6 7">
    <name type="scientific">Paraburkholderia gardini</name>
    <dbReference type="NCBI Taxonomy" id="2823469"/>
    <lineage>
        <taxon>Bacteria</taxon>
        <taxon>Pseudomonadati</taxon>
        <taxon>Pseudomonadota</taxon>
        <taxon>Betaproteobacteria</taxon>
        <taxon>Burkholderiales</taxon>
        <taxon>Burkholderiaceae</taxon>
        <taxon>Paraburkholderia</taxon>
    </lineage>
</organism>
<protein>
    <recommendedName>
        <fullName evidence="5">Major facilitator superfamily (MFS) profile domain-containing protein</fullName>
    </recommendedName>
</protein>
<evidence type="ECO:0000256" key="2">
    <source>
        <dbReference type="ARBA" id="ARBA00022989"/>
    </source>
</evidence>
<accession>A0ABM8U3C7</accession>
<gene>
    <name evidence="6" type="ORF">R54767_02377</name>
</gene>
<dbReference type="Proteomes" id="UP000789752">
    <property type="component" value="Unassembled WGS sequence"/>
</dbReference>
<proteinExistence type="predicted"/>
<dbReference type="InterPro" id="IPR020846">
    <property type="entry name" value="MFS_dom"/>
</dbReference>
<evidence type="ECO:0000256" key="3">
    <source>
        <dbReference type="ARBA" id="ARBA00023136"/>
    </source>
</evidence>
<feature type="transmembrane region" description="Helical" evidence="4">
    <location>
        <begin position="24"/>
        <end position="41"/>
    </location>
</feature>
<feature type="domain" description="Major facilitator superfamily (MFS) profile" evidence="5">
    <location>
        <begin position="28"/>
        <end position="87"/>
    </location>
</feature>
<evidence type="ECO:0000256" key="4">
    <source>
        <dbReference type="SAM" id="Phobius"/>
    </source>
</evidence>
<dbReference type="Gene3D" id="1.20.1250.20">
    <property type="entry name" value="MFS general substrate transporter like domains"/>
    <property type="match status" value="1"/>
</dbReference>
<feature type="transmembrane region" description="Helical" evidence="4">
    <location>
        <begin position="61"/>
        <end position="78"/>
    </location>
</feature>
<evidence type="ECO:0000259" key="5">
    <source>
        <dbReference type="PROSITE" id="PS50850"/>
    </source>
</evidence>
<dbReference type="InterPro" id="IPR036259">
    <property type="entry name" value="MFS_trans_sf"/>
</dbReference>
<keyword evidence="2 4" id="KW-1133">Transmembrane helix</keyword>
<keyword evidence="3 4" id="KW-0472">Membrane</keyword>
<sequence>MATETAPDTNPAAAGVQAKRRTRVRFGILALLAVGTAINYLDRSVLGIAAPGLSKELGLSAVAMGFVFSAFSWTYTLAQSRRTCRED</sequence>
<dbReference type="SUPFAM" id="SSF103473">
    <property type="entry name" value="MFS general substrate transporter"/>
    <property type="match status" value="1"/>
</dbReference>
<name>A0ABM8U3C7_9BURK</name>
<comment type="caution">
    <text evidence="6">The sequence shown here is derived from an EMBL/GenBank/DDBJ whole genome shotgun (WGS) entry which is preliminary data.</text>
</comment>
<keyword evidence="7" id="KW-1185">Reference proteome</keyword>
<evidence type="ECO:0000313" key="7">
    <source>
        <dbReference type="Proteomes" id="UP000789752"/>
    </source>
</evidence>
<dbReference type="PROSITE" id="PS50850">
    <property type="entry name" value="MFS"/>
    <property type="match status" value="1"/>
</dbReference>
<dbReference type="EMBL" id="CAJQYY010000012">
    <property type="protein sequence ID" value="CAG4898356.1"/>
    <property type="molecule type" value="Genomic_DNA"/>
</dbReference>
<reference evidence="6 7" key="1">
    <citation type="submission" date="2021-04" db="EMBL/GenBank/DDBJ databases">
        <authorList>
            <person name="Vanwijnsberghe S."/>
        </authorList>
    </citation>
    <scope>NUCLEOTIDE SEQUENCE [LARGE SCALE GENOMIC DNA]</scope>
    <source>
        <strain evidence="6 7">LMG 32171</strain>
    </source>
</reference>
<evidence type="ECO:0000256" key="1">
    <source>
        <dbReference type="ARBA" id="ARBA00022692"/>
    </source>
</evidence>
<evidence type="ECO:0000313" key="6">
    <source>
        <dbReference type="EMBL" id="CAG4898356.1"/>
    </source>
</evidence>
<keyword evidence="1 4" id="KW-0812">Transmembrane</keyword>